<sequence length="71" mass="7733">MQEVAGEGAARRRRMIAEAAYYLAERRGFAPGGAERDWLAAERTIDALLVGARVDPGELPHGLRLLAGRET</sequence>
<evidence type="ECO:0000313" key="2">
    <source>
        <dbReference type="Proteomes" id="UP000295247"/>
    </source>
</evidence>
<proteinExistence type="predicted"/>
<dbReference type="AlphaFoldDB" id="A0A4R4AGD8"/>
<dbReference type="EMBL" id="SMDC01000002">
    <property type="protein sequence ID" value="TCW38297.1"/>
    <property type="molecule type" value="Genomic_DNA"/>
</dbReference>
<dbReference type="InterPro" id="IPR021327">
    <property type="entry name" value="DUF2934"/>
</dbReference>
<comment type="caution">
    <text evidence="1">The sequence shown here is derived from an EMBL/GenBank/DDBJ whole genome shotgun (WGS) entry which is preliminary data.</text>
</comment>
<dbReference type="RefSeq" id="WP_123143252.1">
    <property type="nucleotide sequence ID" value="NZ_NRRH01000006.1"/>
</dbReference>
<dbReference type="Pfam" id="PF11154">
    <property type="entry name" value="DUF2934"/>
    <property type="match status" value="1"/>
</dbReference>
<reference evidence="1 2" key="1">
    <citation type="submission" date="2019-03" db="EMBL/GenBank/DDBJ databases">
        <title>Genomic Encyclopedia of Type Strains, Phase IV (KMG-IV): sequencing the most valuable type-strain genomes for metagenomic binning, comparative biology and taxonomic classification.</title>
        <authorList>
            <person name="Goeker M."/>
        </authorList>
    </citation>
    <scope>NUCLEOTIDE SEQUENCE [LARGE SCALE GENOMIC DNA]</scope>
    <source>
        <strain evidence="1 2">DSM 203</strain>
    </source>
</reference>
<name>A0A4R4AGD8_MARGR</name>
<accession>A0A4R4AGD8</accession>
<organism evidence="1 2">
    <name type="scientific">Marichromatium gracile</name>
    <name type="common">Chromatium gracile</name>
    <dbReference type="NCBI Taxonomy" id="1048"/>
    <lineage>
        <taxon>Bacteria</taxon>
        <taxon>Pseudomonadati</taxon>
        <taxon>Pseudomonadota</taxon>
        <taxon>Gammaproteobacteria</taxon>
        <taxon>Chromatiales</taxon>
        <taxon>Chromatiaceae</taxon>
        <taxon>Marichromatium</taxon>
    </lineage>
</organism>
<dbReference type="Proteomes" id="UP000295247">
    <property type="component" value="Unassembled WGS sequence"/>
</dbReference>
<protein>
    <submittedName>
        <fullName evidence="1">DUF2934 family protein</fullName>
    </submittedName>
</protein>
<gene>
    <name evidence="1" type="ORF">EDC29_102189</name>
</gene>
<evidence type="ECO:0000313" key="1">
    <source>
        <dbReference type="EMBL" id="TCW38297.1"/>
    </source>
</evidence>